<dbReference type="Proteomes" id="UP000677228">
    <property type="component" value="Unassembled WGS sequence"/>
</dbReference>
<sequence>SSDPSDSSDDEYQIDIDDEELSFKNKLLVINIGDLAEMWYEISVSIGFMTVETSDKWATVFIKGDYEEFSNDLL</sequence>
<dbReference type="EMBL" id="CAJNOK010071126">
    <property type="protein sequence ID" value="CAF1663308.1"/>
    <property type="molecule type" value="Genomic_DNA"/>
</dbReference>
<feature type="non-terminal residue" evidence="1">
    <location>
        <position position="1"/>
    </location>
</feature>
<evidence type="ECO:0000313" key="3">
    <source>
        <dbReference type="Proteomes" id="UP000677228"/>
    </source>
</evidence>
<name>A0A8S2GCJ7_9BILA</name>
<protein>
    <submittedName>
        <fullName evidence="1">Uncharacterized protein</fullName>
    </submittedName>
</protein>
<dbReference type="AlphaFoldDB" id="A0A8S2GCJ7"/>
<evidence type="ECO:0000313" key="1">
    <source>
        <dbReference type="EMBL" id="CAF1663308.1"/>
    </source>
</evidence>
<comment type="caution">
    <text evidence="1">The sequence shown here is derived from an EMBL/GenBank/DDBJ whole genome shotgun (WGS) entry which is preliminary data.</text>
</comment>
<accession>A0A8S2GCJ7</accession>
<dbReference type="Proteomes" id="UP000682733">
    <property type="component" value="Unassembled WGS sequence"/>
</dbReference>
<organism evidence="1 3">
    <name type="scientific">Didymodactylos carnosus</name>
    <dbReference type="NCBI Taxonomy" id="1234261"/>
    <lineage>
        <taxon>Eukaryota</taxon>
        <taxon>Metazoa</taxon>
        <taxon>Spiralia</taxon>
        <taxon>Gnathifera</taxon>
        <taxon>Rotifera</taxon>
        <taxon>Eurotatoria</taxon>
        <taxon>Bdelloidea</taxon>
        <taxon>Philodinida</taxon>
        <taxon>Philodinidae</taxon>
        <taxon>Didymodactylos</taxon>
    </lineage>
</organism>
<gene>
    <name evidence="1" type="ORF">OVA965_LOCUS45395</name>
    <name evidence="2" type="ORF">TMI583_LOCUS48858</name>
</gene>
<proteinExistence type="predicted"/>
<evidence type="ECO:0000313" key="2">
    <source>
        <dbReference type="EMBL" id="CAF4524886.1"/>
    </source>
</evidence>
<reference evidence="1" key="1">
    <citation type="submission" date="2021-02" db="EMBL/GenBank/DDBJ databases">
        <authorList>
            <person name="Nowell W R."/>
        </authorList>
    </citation>
    <scope>NUCLEOTIDE SEQUENCE</scope>
</reference>
<dbReference type="EMBL" id="CAJOBA010102348">
    <property type="protein sequence ID" value="CAF4524886.1"/>
    <property type="molecule type" value="Genomic_DNA"/>
</dbReference>